<dbReference type="GO" id="GO:0016853">
    <property type="term" value="F:isomerase activity"/>
    <property type="evidence" value="ECO:0007669"/>
    <property type="project" value="UniProtKB-KW"/>
</dbReference>
<dbReference type="GO" id="GO:1901135">
    <property type="term" value="P:carbohydrate derivative metabolic process"/>
    <property type="evidence" value="ECO:0007669"/>
    <property type="project" value="InterPro"/>
</dbReference>
<evidence type="ECO:0000313" key="2">
    <source>
        <dbReference type="EMBL" id="ATL25042.1"/>
    </source>
</evidence>
<protein>
    <submittedName>
        <fullName evidence="3">Phosphoheptose isomerase 1</fullName>
    </submittedName>
</protein>
<dbReference type="PROSITE" id="PS51464">
    <property type="entry name" value="SIS"/>
    <property type="match status" value="1"/>
</dbReference>
<dbReference type="InterPro" id="IPR035461">
    <property type="entry name" value="GmhA/DiaA"/>
</dbReference>
<dbReference type="PANTHER" id="PTHR30390:SF8">
    <property type="entry name" value="SUGAR ISOMERASE (SIS)"/>
    <property type="match status" value="1"/>
</dbReference>
<accession>A0A291Q0H1</accession>
<dbReference type="Gene3D" id="3.40.50.10490">
    <property type="entry name" value="Glucose-6-phosphate isomerase like protein, domain 1"/>
    <property type="match status" value="1"/>
</dbReference>
<dbReference type="Proteomes" id="UP000221011">
    <property type="component" value="Chromosome"/>
</dbReference>
<dbReference type="KEGG" id="sfk:KY5_8139"/>
<evidence type="ECO:0000259" key="1">
    <source>
        <dbReference type="PROSITE" id="PS51464"/>
    </source>
</evidence>
<dbReference type="InterPro" id="IPR050099">
    <property type="entry name" value="SIS_GmhA/DiaA_subfam"/>
</dbReference>
<dbReference type="SUPFAM" id="SSF53697">
    <property type="entry name" value="SIS domain"/>
    <property type="match status" value="1"/>
</dbReference>
<evidence type="ECO:0000313" key="3">
    <source>
        <dbReference type="EMBL" id="ATL33157.1"/>
    </source>
</evidence>
<dbReference type="CDD" id="cd05006">
    <property type="entry name" value="SIS_GmhA"/>
    <property type="match status" value="1"/>
</dbReference>
<dbReference type="RefSeq" id="WP_098240205.1">
    <property type="nucleotide sequence ID" value="NZ_CP022685.1"/>
</dbReference>
<sequence length="204" mass="20609">MEPDSYLRMLVDAVRGIETGQVTAAVDRIAAAWTRGATVFVAGNGGSAATASHMACDLAKTATPGLAAGVRVVPLLDTSVLTAWANDVSYEAVFAAQLATQARAGDVLVVISASGNSPNIVQALTTARAHRVETVALLGFDGGTARSLADKVIMVPADHYGVVEDLHLAVNHMITEQLGARTGARAVGGAAAVSAAPPVVGGAR</sequence>
<reference evidence="2 4" key="1">
    <citation type="submission" date="2017-08" db="EMBL/GenBank/DDBJ databases">
        <title>Complete Genome Sequence of Streptomyces formicae KY5, the formicamycin producer.</title>
        <authorList>
            <person name="Holmes N.A."/>
            <person name="Devine R."/>
            <person name="Qin Z."/>
            <person name="Seipke R.F."/>
            <person name="Wilkinson B."/>
            <person name="Hutchings M.I."/>
        </authorList>
    </citation>
    <scope>NUCLEOTIDE SEQUENCE [LARGE SCALE GENOMIC DNA]</scope>
    <source>
        <strain evidence="2 4">KY5</strain>
    </source>
</reference>
<organism evidence="2 4">
    <name type="scientific">Streptomyces formicae</name>
    <dbReference type="NCBI Taxonomy" id="1616117"/>
    <lineage>
        <taxon>Bacteria</taxon>
        <taxon>Bacillati</taxon>
        <taxon>Actinomycetota</taxon>
        <taxon>Actinomycetes</taxon>
        <taxon>Kitasatosporales</taxon>
        <taxon>Streptomycetaceae</taxon>
        <taxon>Streptomyces</taxon>
    </lineage>
</organism>
<dbReference type="AlphaFoldDB" id="A0A291Q0H1"/>
<feature type="domain" description="SIS" evidence="1">
    <location>
        <begin position="25"/>
        <end position="184"/>
    </location>
</feature>
<dbReference type="InterPro" id="IPR001347">
    <property type="entry name" value="SIS_dom"/>
</dbReference>
<dbReference type="PANTHER" id="PTHR30390">
    <property type="entry name" value="SEDOHEPTULOSE 7-PHOSPHATE ISOMERASE / DNAA INITIATOR-ASSOCIATING FACTOR FOR REPLICATION INITIATION"/>
    <property type="match status" value="1"/>
</dbReference>
<proteinExistence type="predicted"/>
<dbReference type="EMBL" id="CP022685">
    <property type="protein sequence ID" value="ATL33157.1"/>
    <property type="molecule type" value="Genomic_DNA"/>
</dbReference>
<dbReference type="EMBL" id="CP022685">
    <property type="protein sequence ID" value="ATL25042.1"/>
    <property type="molecule type" value="Genomic_DNA"/>
</dbReference>
<gene>
    <name evidence="2" type="ORF">KY5_0024c</name>
    <name evidence="3" type="ORF">KY5_8139</name>
</gene>
<keyword evidence="3" id="KW-0413">Isomerase</keyword>
<evidence type="ECO:0000313" key="4">
    <source>
        <dbReference type="Proteomes" id="UP000221011"/>
    </source>
</evidence>
<keyword evidence="4" id="KW-1185">Reference proteome</keyword>
<dbReference type="GO" id="GO:0097367">
    <property type="term" value="F:carbohydrate derivative binding"/>
    <property type="evidence" value="ECO:0007669"/>
    <property type="project" value="InterPro"/>
</dbReference>
<name>A0A291Q0H1_9ACTN</name>
<dbReference type="KEGG" id="sfk:KY5_0024c"/>
<dbReference type="InterPro" id="IPR046348">
    <property type="entry name" value="SIS_dom_sf"/>
</dbReference>
<dbReference type="Pfam" id="PF13580">
    <property type="entry name" value="SIS_2"/>
    <property type="match status" value="1"/>
</dbReference>